<dbReference type="STRING" id="123320.SAMN06309945_2823"/>
<dbReference type="Gene3D" id="3.40.50.10540">
    <property type="entry name" value="Crotonobetainyl-coa:carnitine coa-transferase, domain 1"/>
    <property type="match status" value="1"/>
</dbReference>
<organism evidence="3 4">
    <name type="scientific">Okibacterium fritillariae</name>
    <dbReference type="NCBI Taxonomy" id="123320"/>
    <lineage>
        <taxon>Bacteria</taxon>
        <taxon>Bacillati</taxon>
        <taxon>Actinomycetota</taxon>
        <taxon>Actinomycetes</taxon>
        <taxon>Micrococcales</taxon>
        <taxon>Microbacteriaceae</taxon>
        <taxon>Okibacterium</taxon>
    </lineage>
</organism>
<dbReference type="AlphaFoldDB" id="A0A1T5L261"/>
<dbReference type="InterPro" id="IPR044855">
    <property type="entry name" value="CoA-Trfase_III_dom3_sf"/>
</dbReference>
<dbReference type="SUPFAM" id="SSF89796">
    <property type="entry name" value="CoA-transferase family III (CaiB/BaiF)"/>
    <property type="match status" value="1"/>
</dbReference>
<keyword evidence="1 3" id="KW-0808">Transferase</keyword>
<evidence type="ECO:0000313" key="4">
    <source>
        <dbReference type="Proteomes" id="UP000190857"/>
    </source>
</evidence>
<dbReference type="InterPro" id="IPR050483">
    <property type="entry name" value="CoA-transferase_III_domain"/>
</dbReference>
<feature type="region of interest" description="Disordered" evidence="2">
    <location>
        <begin position="393"/>
        <end position="432"/>
    </location>
</feature>
<dbReference type="Pfam" id="PF02515">
    <property type="entry name" value="CoA_transf_3"/>
    <property type="match status" value="1"/>
</dbReference>
<dbReference type="Proteomes" id="UP000190857">
    <property type="component" value="Unassembled WGS sequence"/>
</dbReference>
<dbReference type="RefSeq" id="WP_079728820.1">
    <property type="nucleotide sequence ID" value="NZ_FUZP01000003.1"/>
</dbReference>
<dbReference type="PANTHER" id="PTHR48207">
    <property type="entry name" value="SUCCINATE--HYDROXYMETHYLGLUTARATE COA-TRANSFERASE"/>
    <property type="match status" value="1"/>
</dbReference>
<sequence length="432" mass="45495">MSDDFVKPLEGVLVLDFSQFLAGPVAAMRLADLGARVIKIERPKGGDIGRTLAFAGRTVDGDTISFHAMNRNKEGITADLKNPDDLARVKELVAQADVIIQNFRPGVMERIGLDYDSVAAINPRIVYGSASGYGDDGPWKDRPGQDLLAQSVSGLPWLSGSADDGPVPVGLSIADHLTSCHIAQGVTALLFRRERTGRGGHAQTSLLEAMLDLQFELLSTRLNDPTVTVTRGGAHSAHAFLSAPYGTYPTADGYLALAMNPIPVIGELLGIDELVALTDPDAWWSQQKEIEALLAAHFATHTTEHWLDILDRADVWCAPVLTLDELVEHDGFAAVRMTQNVVRDAAHTASGADLTLTTTRSPIRIDGRILTSETPAPKLGQHNDAVRAEFGAGAASDSANQASPAASAAAAATAASEGAPGAIAPQPAGAAR</sequence>
<dbReference type="PANTHER" id="PTHR48207:SF4">
    <property type="entry name" value="BLL6097 PROTEIN"/>
    <property type="match status" value="1"/>
</dbReference>
<evidence type="ECO:0000256" key="1">
    <source>
        <dbReference type="ARBA" id="ARBA00022679"/>
    </source>
</evidence>
<accession>A0A1T5L261</accession>
<reference evidence="3 4" key="1">
    <citation type="submission" date="2017-02" db="EMBL/GenBank/DDBJ databases">
        <authorList>
            <person name="Peterson S.W."/>
        </authorList>
    </citation>
    <scope>NUCLEOTIDE SEQUENCE [LARGE SCALE GENOMIC DNA]</scope>
    <source>
        <strain evidence="3 4">VKM Ac-2059</strain>
    </source>
</reference>
<protein>
    <submittedName>
        <fullName evidence="3">Crotonobetainyl-CoA:carnitine CoA-transferase CaiB</fullName>
    </submittedName>
</protein>
<dbReference type="OrthoDB" id="9797653at2"/>
<evidence type="ECO:0000256" key="2">
    <source>
        <dbReference type="SAM" id="MobiDB-lite"/>
    </source>
</evidence>
<dbReference type="Gene3D" id="3.30.1540.10">
    <property type="entry name" value="formyl-coa transferase, domain 3"/>
    <property type="match status" value="1"/>
</dbReference>
<keyword evidence="4" id="KW-1185">Reference proteome</keyword>
<evidence type="ECO:0000313" key="3">
    <source>
        <dbReference type="EMBL" id="SKC69498.1"/>
    </source>
</evidence>
<proteinExistence type="predicted"/>
<dbReference type="InterPro" id="IPR023606">
    <property type="entry name" value="CoA-Trfase_III_dom_1_sf"/>
</dbReference>
<gene>
    <name evidence="3" type="ORF">SAMN06309945_2823</name>
</gene>
<dbReference type="InterPro" id="IPR003673">
    <property type="entry name" value="CoA-Trfase_fam_III"/>
</dbReference>
<name>A0A1T5L261_9MICO</name>
<dbReference type="EMBL" id="FUZP01000003">
    <property type="protein sequence ID" value="SKC69498.1"/>
    <property type="molecule type" value="Genomic_DNA"/>
</dbReference>
<dbReference type="GO" id="GO:0008410">
    <property type="term" value="F:CoA-transferase activity"/>
    <property type="evidence" value="ECO:0007669"/>
    <property type="project" value="TreeGrafter"/>
</dbReference>
<feature type="compositionally biased region" description="Low complexity" evidence="2">
    <location>
        <begin position="394"/>
        <end position="432"/>
    </location>
</feature>